<evidence type="ECO:0000313" key="2">
    <source>
        <dbReference type="EMBL" id="MQP10413.1"/>
    </source>
</evidence>
<dbReference type="PANTHER" id="PTHR34932:SF1">
    <property type="entry name" value="TRPL TRANSLOCATION DEFECT PROTEIN 14"/>
    <property type="match status" value="1"/>
</dbReference>
<dbReference type="InterPro" id="IPR027417">
    <property type="entry name" value="P-loop_NTPase"/>
</dbReference>
<organism evidence="2 3">
    <name type="scientific">Segatella copri</name>
    <dbReference type="NCBI Taxonomy" id="165179"/>
    <lineage>
        <taxon>Bacteria</taxon>
        <taxon>Pseudomonadati</taxon>
        <taxon>Bacteroidota</taxon>
        <taxon>Bacteroidia</taxon>
        <taxon>Bacteroidales</taxon>
        <taxon>Prevotellaceae</taxon>
        <taxon>Segatella</taxon>
    </lineage>
</organism>
<dbReference type="InterPro" id="IPR033469">
    <property type="entry name" value="CYTH-like_dom_sf"/>
</dbReference>
<evidence type="ECO:0000259" key="1">
    <source>
        <dbReference type="Pfam" id="PF13521"/>
    </source>
</evidence>
<dbReference type="SUPFAM" id="SSF52540">
    <property type="entry name" value="P-loop containing nucleoside triphosphate hydrolases"/>
    <property type="match status" value="1"/>
</dbReference>
<dbReference type="GO" id="GO:0005525">
    <property type="term" value="F:GTP binding"/>
    <property type="evidence" value="ECO:0007669"/>
    <property type="project" value="TreeGrafter"/>
</dbReference>
<dbReference type="Gene3D" id="3.40.50.300">
    <property type="entry name" value="P-loop containing nucleotide triphosphate hydrolases"/>
    <property type="match status" value="1"/>
</dbReference>
<dbReference type="OrthoDB" id="5638848at2"/>
<protein>
    <submittedName>
        <fullName evidence="2">AAA family ATPase</fullName>
    </submittedName>
</protein>
<dbReference type="Proteomes" id="UP000384372">
    <property type="component" value="Unassembled WGS sequence"/>
</dbReference>
<dbReference type="InterPro" id="IPR053227">
    <property type="entry name" value="TRPL-trafficking_regulator"/>
</dbReference>
<accession>A0A6A7W7I0</accession>
<dbReference type="Gene3D" id="2.40.320.10">
    <property type="entry name" value="Hypothetical Protein Pfu-838710-001"/>
    <property type="match status" value="1"/>
</dbReference>
<dbReference type="AlphaFoldDB" id="A0A6A7W7I0"/>
<dbReference type="InterPro" id="IPR038727">
    <property type="entry name" value="NadR/Ttd14_AAA_dom"/>
</dbReference>
<dbReference type="SUPFAM" id="SSF55154">
    <property type="entry name" value="CYTH-like phosphatases"/>
    <property type="match status" value="1"/>
</dbReference>
<dbReference type="PANTHER" id="PTHR34932">
    <property type="entry name" value="TRPL TRANSLOCATION DEFECT PROTEIN 14"/>
    <property type="match status" value="1"/>
</dbReference>
<feature type="domain" description="NadR/Ttd14 AAA" evidence="1">
    <location>
        <begin position="6"/>
        <end position="190"/>
    </location>
</feature>
<reference evidence="2 3" key="1">
    <citation type="submission" date="2019-09" db="EMBL/GenBank/DDBJ databases">
        <title>Distinct polysaccharide growth profiles of human intestinal Prevotella copri isolates.</title>
        <authorList>
            <person name="Fehlner-Peach H."/>
            <person name="Magnabosco C."/>
            <person name="Raghavan V."/>
            <person name="Scher J.U."/>
            <person name="Tett A."/>
            <person name="Cox L.M."/>
            <person name="Gottsegen C."/>
            <person name="Watters A."/>
            <person name="Wiltshire- Gordon J.D."/>
            <person name="Segata N."/>
            <person name="Bonneau R."/>
            <person name="Littman D.R."/>
        </authorList>
    </citation>
    <scope>NUCLEOTIDE SEQUENCE [LARGE SCALE GENOMIC DNA]</scope>
    <source>
        <strain evidence="3">iAQ1173</strain>
    </source>
</reference>
<gene>
    <name evidence="2" type="ORF">F7D20_00170</name>
</gene>
<comment type="caution">
    <text evidence="2">The sequence shown here is derived from an EMBL/GenBank/DDBJ whole genome shotgun (WGS) entry which is preliminary data.</text>
</comment>
<dbReference type="EMBL" id="VZAD01000003">
    <property type="protein sequence ID" value="MQP10413.1"/>
    <property type="molecule type" value="Genomic_DNA"/>
</dbReference>
<dbReference type="Pfam" id="PF13521">
    <property type="entry name" value="AAA_28"/>
    <property type="match status" value="1"/>
</dbReference>
<evidence type="ECO:0000313" key="3">
    <source>
        <dbReference type="Proteomes" id="UP000384372"/>
    </source>
</evidence>
<keyword evidence="3" id="KW-1185">Reference proteome</keyword>
<proteinExistence type="predicted"/>
<dbReference type="RefSeq" id="WP_158462271.1">
    <property type="nucleotide sequence ID" value="NZ_VZAD01000003.1"/>
</dbReference>
<name>A0A6A7W7I0_9BACT</name>
<sequence length="366" mass="41612">MNNIKKIVLTGGPCAGKTTALVRIIEHFSGLGYKVFTIPEVPTMFTQAGMNYLTDNAKFFNEGEKATLQIQLALEDSMMRMAETIDKPVIIVCDRGAMDISSYLTPELWNRIIGELGYTTAQLRDERYDAVLHLVSAADGAEQFYTTSNNAQRLERADEHGLQIARELDKKVISAWTGHSHLRVINNHDDFNNKLNRVLKEISNVLGIPQPVEEERKYIVEVTGDIAGSIDSDIVQTYLTTEPGCEVRLRKRVFDGKTVYVHTTKKLLSSNEQIETERQIGKNLYESMLQQADPYRVTIRKHRKSFIWKGQYFELDSFESPAPGLVILETKGIAKQESVKFPPFIHVKEDITGNTQYYNYNIALRK</sequence>
<dbReference type="GO" id="GO:0035091">
    <property type="term" value="F:phosphatidylinositol binding"/>
    <property type="evidence" value="ECO:0007669"/>
    <property type="project" value="TreeGrafter"/>
</dbReference>
<dbReference type="GO" id="GO:0070300">
    <property type="term" value="F:phosphatidic acid binding"/>
    <property type="evidence" value="ECO:0007669"/>
    <property type="project" value="TreeGrafter"/>
</dbReference>